<dbReference type="AlphaFoldDB" id="A0AAV2A367"/>
<organism evidence="1 2">
    <name type="scientific">Larinioides sclopetarius</name>
    <dbReference type="NCBI Taxonomy" id="280406"/>
    <lineage>
        <taxon>Eukaryota</taxon>
        <taxon>Metazoa</taxon>
        <taxon>Ecdysozoa</taxon>
        <taxon>Arthropoda</taxon>
        <taxon>Chelicerata</taxon>
        <taxon>Arachnida</taxon>
        <taxon>Araneae</taxon>
        <taxon>Araneomorphae</taxon>
        <taxon>Entelegynae</taxon>
        <taxon>Araneoidea</taxon>
        <taxon>Araneidae</taxon>
        <taxon>Larinioides</taxon>
    </lineage>
</organism>
<name>A0AAV2A367_9ARAC</name>
<comment type="caution">
    <text evidence="1">The sequence shown here is derived from an EMBL/GenBank/DDBJ whole genome shotgun (WGS) entry which is preliminary data.</text>
</comment>
<evidence type="ECO:0000313" key="1">
    <source>
        <dbReference type="EMBL" id="CAL1278408.1"/>
    </source>
</evidence>
<dbReference type="EMBL" id="CAXIEN010000112">
    <property type="protein sequence ID" value="CAL1278408.1"/>
    <property type="molecule type" value="Genomic_DNA"/>
</dbReference>
<accession>A0AAV2A367</accession>
<proteinExistence type="predicted"/>
<feature type="non-terminal residue" evidence="1">
    <location>
        <position position="1"/>
    </location>
</feature>
<keyword evidence="2" id="KW-1185">Reference proteome</keyword>
<reference evidence="1 2" key="1">
    <citation type="submission" date="2024-04" db="EMBL/GenBank/DDBJ databases">
        <authorList>
            <person name="Rising A."/>
            <person name="Reimegard J."/>
            <person name="Sonavane S."/>
            <person name="Akerstrom W."/>
            <person name="Nylinder S."/>
            <person name="Hedman E."/>
            <person name="Kallberg Y."/>
        </authorList>
    </citation>
    <scope>NUCLEOTIDE SEQUENCE [LARGE SCALE GENOMIC DNA]</scope>
</reference>
<protein>
    <submittedName>
        <fullName evidence="1">Uncharacterized protein</fullName>
    </submittedName>
</protein>
<gene>
    <name evidence="1" type="ORF">LARSCL_LOCUS9757</name>
</gene>
<evidence type="ECO:0000313" key="2">
    <source>
        <dbReference type="Proteomes" id="UP001497382"/>
    </source>
</evidence>
<dbReference type="Proteomes" id="UP001497382">
    <property type="component" value="Unassembled WGS sequence"/>
</dbReference>
<sequence length="45" mass="5274">GESFHTAKSYTYFSSCVVCIKFLRNIHWKYSGCVTIHHSSKLFYP</sequence>